<feature type="region of interest" description="Disordered" evidence="2">
    <location>
        <begin position="396"/>
        <end position="424"/>
    </location>
</feature>
<evidence type="ECO:0000256" key="2">
    <source>
        <dbReference type="SAM" id="MobiDB-lite"/>
    </source>
</evidence>
<name>D0MKA7_RHOM4</name>
<sequence length="754" mass="81237">MNRWILRAILLALLAPSARAQVGGVSYTFSPSVEYSRFEKNAGLKDNYAFGGTMGLGLGRYVELKVLGLIGRHDTRLGRLGGADSTLAPRLRQLPTRSVRTERWGLALQVNLLPGPIVPYLTAGTGLLRFRPEDDLRTSESVYLMGGGGLMFTVASRYAIFAQVENLAYRYNPGAAFLRGEDLNRANLQPANFRQVLVTNWMGRAGMRLYLGGTTSEVEEGLFSQHPANWRPVIDPFVGQLRFNRALDFPSSQRMGGFYLGLALGPTLNLRGFYWRALDSGRLTGTEPMEAYGADLYLSFADAPVTPYLSLGGGYLNVLSGYRGRGGSTPDDQVFASAGVGVSVLLLEALQLQAGVQGIFMTRDGIDNRTAPAQVYGSTLYTVGFSFRPGRLSFLQPRPRRAAEPSAPLITEGEAPTAEPTASPELEARQRLLALREAALTAEIARAEAAGDSLLAARLRAERERLQAEMMAAIVPPTSATAATTAPAAPARQMITLPAPEQGELYVRYGPGSSPLVAAQQPATPAAAAPAPTTTPTSPELQALEQRLLARLEAIERDRQELVRLESRLARLETLLQQIGRGETTVRIQAADTTVTVRPEATPSEGSFLQGFRGVAVFGGVNALGAPRQLLIGVRGDYGTWLGGRLHLWPEAVLSFAGGTSGYNLNLNATTPLPALPAPPLLNRIDLDAEPYIGFGLGLLAFSNPPRGVAGIQTVWNLILGAERAYGPGVLFAEYVSMNFFSFNRLQIGYRLAF</sequence>
<feature type="coiled-coil region" evidence="1">
    <location>
        <begin position="545"/>
        <end position="575"/>
    </location>
</feature>
<evidence type="ECO:0000256" key="3">
    <source>
        <dbReference type="SAM" id="SignalP"/>
    </source>
</evidence>
<dbReference type="OrthoDB" id="1010796at2"/>
<dbReference type="AlphaFoldDB" id="D0MKA7"/>
<feature type="chain" id="PRO_5003011455" description="Outer membrane protein beta-barrel domain-containing protein" evidence="3">
    <location>
        <begin position="21"/>
        <end position="754"/>
    </location>
</feature>
<evidence type="ECO:0000313" key="5">
    <source>
        <dbReference type="Proteomes" id="UP000002221"/>
    </source>
</evidence>
<gene>
    <name evidence="4" type="ordered locus">Rmar_1936</name>
</gene>
<feature type="compositionally biased region" description="Low complexity" evidence="2">
    <location>
        <begin position="518"/>
        <end position="539"/>
    </location>
</feature>
<protein>
    <recommendedName>
        <fullName evidence="6">Outer membrane protein beta-barrel domain-containing protein</fullName>
    </recommendedName>
</protein>
<accession>D0MKA7</accession>
<dbReference type="EMBL" id="CP001807">
    <property type="protein sequence ID" value="ACY48819.1"/>
    <property type="molecule type" value="Genomic_DNA"/>
</dbReference>
<feature type="signal peptide" evidence="3">
    <location>
        <begin position="1"/>
        <end position="20"/>
    </location>
</feature>
<dbReference type="SUPFAM" id="SSF56925">
    <property type="entry name" value="OMPA-like"/>
    <property type="match status" value="2"/>
</dbReference>
<dbReference type="STRING" id="518766.Rmar_1936"/>
<dbReference type="Proteomes" id="UP000002221">
    <property type="component" value="Chromosome"/>
</dbReference>
<proteinExistence type="predicted"/>
<dbReference type="eggNOG" id="COG1186">
    <property type="taxonomic scope" value="Bacteria"/>
</dbReference>
<reference evidence="4 5" key="1">
    <citation type="journal article" date="2009" name="Stand. Genomic Sci.">
        <title>Complete genome sequence of Rhodothermus marinus type strain (R-10).</title>
        <authorList>
            <person name="Nolan M."/>
            <person name="Tindall B.J."/>
            <person name="Pomrenke H."/>
            <person name="Lapidus A."/>
            <person name="Copeland A."/>
            <person name="Glavina Del Rio T."/>
            <person name="Lucas S."/>
            <person name="Chen F."/>
            <person name="Tice H."/>
            <person name="Cheng J.F."/>
            <person name="Saunders E."/>
            <person name="Han C."/>
            <person name="Bruce D."/>
            <person name="Goodwin L."/>
            <person name="Chain P."/>
            <person name="Pitluck S."/>
            <person name="Ovchinikova G."/>
            <person name="Pati A."/>
            <person name="Ivanova N."/>
            <person name="Mavromatis K."/>
            <person name="Chen A."/>
            <person name="Palaniappan K."/>
            <person name="Land M."/>
            <person name="Hauser L."/>
            <person name="Chang Y.J."/>
            <person name="Jeffries C.D."/>
            <person name="Brettin T."/>
            <person name="Goker M."/>
            <person name="Bristow J."/>
            <person name="Eisen J.A."/>
            <person name="Markowitz V."/>
            <person name="Hugenholtz P."/>
            <person name="Kyrpides N.C."/>
            <person name="Klenk H.P."/>
            <person name="Detter J.C."/>
        </authorList>
    </citation>
    <scope>NUCLEOTIDE SEQUENCE [LARGE SCALE GENOMIC DNA]</scope>
    <source>
        <strain evidence="5">ATCC 43812 / DSM 4252 / R-10</strain>
    </source>
</reference>
<dbReference type="RefSeq" id="WP_012844430.1">
    <property type="nucleotide sequence ID" value="NC_013501.1"/>
</dbReference>
<dbReference type="KEGG" id="rmr:Rmar_1936"/>
<organism evidence="4 5">
    <name type="scientific">Rhodothermus marinus (strain ATCC 43812 / DSM 4252 / R-10)</name>
    <name type="common">Rhodothermus obamensis</name>
    <dbReference type="NCBI Taxonomy" id="518766"/>
    <lineage>
        <taxon>Bacteria</taxon>
        <taxon>Pseudomonadati</taxon>
        <taxon>Rhodothermota</taxon>
        <taxon>Rhodothermia</taxon>
        <taxon>Rhodothermales</taxon>
        <taxon>Rhodothermaceae</taxon>
        <taxon>Rhodothermus</taxon>
    </lineage>
</organism>
<feature type="region of interest" description="Disordered" evidence="2">
    <location>
        <begin position="516"/>
        <end position="539"/>
    </location>
</feature>
<keyword evidence="3" id="KW-0732">Signal</keyword>
<dbReference type="InterPro" id="IPR011250">
    <property type="entry name" value="OMP/PagP_B-barrel"/>
</dbReference>
<dbReference type="Gene3D" id="2.40.160.20">
    <property type="match status" value="2"/>
</dbReference>
<dbReference type="HOGENOM" id="CLU_369148_0_0_10"/>
<evidence type="ECO:0000256" key="1">
    <source>
        <dbReference type="SAM" id="Coils"/>
    </source>
</evidence>
<evidence type="ECO:0008006" key="6">
    <source>
        <dbReference type="Google" id="ProtNLM"/>
    </source>
</evidence>
<keyword evidence="1" id="KW-0175">Coiled coil</keyword>
<evidence type="ECO:0000313" key="4">
    <source>
        <dbReference type="EMBL" id="ACY48819.1"/>
    </source>
</evidence>
<keyword evidence="5" id="KW-1185">Reference proteome</keyword>